<dbReference type="Gene3D" id="1.10.150.130">
    <property type="match status" value="1"/>
</dbReference>
<evidence type="ECO:0000256" key="3">
    <source>
        <dbReference type="ARBA" id="ARBA00023125"/>
    </source>
</evidence>
<comment type="caution">
    <text evidence="8">The sequence shown here is derived from an EMBL/GenBank/DDBJ whole genome shotgun (WGS) entry which is preliminary data.</text>
</comment>
<dbReference type="PROSITE" id="PS51898">
    <property type="entry name" value="TYR_RECOMBINASE"/>
    <property type="match status" value="1"/>
</dbReference>
<comment type="similarity">
    <text evidence="1">Belongs to the 'phage' integrase family.</text>
</comment>
<dbReference type="EMBL" id="SRYV01000001">
    <property type="protein sequence ID" value="TGY17555.1"/>
    <property type="molecule type" value="Genomic_DNA"/>
</dbReference>
<dbReference type="Gene3D" id="1.10.443.10">
    <property type="entry name" value="Intergrase catalytic core"/>
    <property type="match status" value="1"/>
</dbReference>
<evidence type="ECO:0000256" key="1">
    <source>
        <dbReference type="ARBA" id="ARBA00008857"/>
    </source>
</evidence>
<dbReference type="AlphaFoldDB" id="A0A4S2BTB8"/>
<dbReference type="InterPro" id="IPR013762">
    <property type="entry name" value="Integrase-like_cat_sf"/>
</dbReference>
<dbReference type="InterPro" id="IPR002104">
    <property type="entry name" value="Integrase_catalytic"/>
</dbReference>
<accession>A0A4S2BTB8</accession>
<dbReference type="InterPro" id="IPR011010">
    <property type="entry name" value="DNA_brk_join_enz"/>
</dbReference>
<keyword evidence="4" id="KW-0233">DNA recombination</keyword>
<evidence type="ECO:0000259" key="6">
    <source>
        <dbReference type="PROSITE" id="PS51898"/>
    </source>
</evidence>
<dbReference type="PANTHER" id="PTHR30629:SF2">
    <property type="entry name" value="PROPHAGE INTEGRASE INTS-RELATED"/>
    <property type="match status" value="1"/>
</dbReference>
<dbReference type="SUPFAM" id="SSF56349">
    <property type="entry name" value="DNA breaking-rejoining enzymes"/>
    <property type="match status" value="1"/>
</dbReference>
<dbReference type="Proteomes" id="UP000309117">
    <property type="component" value="Unassembled WGS sequence"/>
</dbReference>
<feature type="domain" description="Core-binding (CB)" evidence="7">
    <location>
        <begin position="68"/>
        <end position="149"/>
    </location>
</feature>
<evidence type="ECO:0000313" key="8">
    <source>
        <dbReference type="EMBL" id="TGY17555.1"/>
    </source>
</evidence>
<reference evidence="8 9" key="1">
    <citation type="submission" date="2019-04" db="EMBL/GenBank/DDBJ databases">
        <title>Microbes associate with the intestines of laboratory mice.</title>
        <authorList>
            <person name="Navarre W."/>
            <person name="Wong E."/>
            <person name="Huang K."/>
            <person name="Tropini C."/>
            <person name="Ng K."/>
            <person name="Yu B."/>
        </authorList>
    </citation>
    <scope>NUCLEOTIDE SEQUENCE [LARGE SCALE GENOMIC DNA]</scope>
    <source>
        <strain evidence="8 9">NM61_E11</strain>
    </source>
</reference>
<organism evidence="8 9">
    <name type="scientific">Lactobacillus intestinalis</name>
    <dbReference type="NCBI Taxonomy" id="151781"/>
    <lineage>
        <taxon>Bacteria</taxon>
        <taxon>Bacillati</taxon>
        <taxon>Bacillota</taxon>
        <taxon>Bacilli</taxon>
        <taxon>Lactobacillales</taxon>
        <taxon>Lactobacillaceae</taxon>
        <taxon>Lactobacillus</taxon>
    </lineage>
</organism>
<dbReference type="Pfam" id="PF00589">
    <property type="entry name" value="Phage_integrase"/>
    <property type="match status" value="1"/>
</dbReference>
<keyword evidence="3 5" id="KW-0238">DNA-binding</keyword>
<evidence type="ECO:0000256" key="5">
    <source>
        <dbReference type="PROSITE-ProRule" id="PRU01248"/>
    </source>
</evidence>
<gene>
    <name evidence="8" type="ORF">E5351_00135</name>
</gene>
<protein>
    <submittedName>
        <fullName evidence="8">Site-specific integrase</fullName>
    </submittedName>
</protein>
<dbReference type="InterPro" id="IPR004107">
    <property type="entry name" value="Integrase_SAM-like_N"/>
</dbReference>
<dbReference type="Pfam" id="PF14659">
    <property type="entry name" value="Phage_int_SAM_3"/>
    <property type="match status" value="1"/>
</dbReference>
<dbReference type="GO" id="GO:0015074">
    <property type="term" value="P:DNA integration"/>
    <property type="evidence" value="ECO:0007669"/>
    <property type="project" value="UniProtKB-KW"/>
</dbReference>
<dbReference type="GO" id="GO:0006310">
    <property type="term" value="P:DNA recombination"/>
    <property type="evidence" value="ECO:0007669"/>
    <property type="project" value="UniProtKB-KW"/>
</dbReference>
<dbReference type="InterPro" id="IPR044068">
    <property type="entry name" value="CB"/>
</dbReference>
<evidence type="ECO:0000256" key="2">
    <source>
        <dbReference type="ARBA" id="ARBA00022908"/>
    </source>
</evidence>
<evidence type="ECO:0000259" key="7">
    <source>
        <dbReference type="PROSITE" id="PS51900"/>
    </source>
</evidence>
<evidence type="ECO:0000313" key="9">
    <source>
        <dbReference type="Proteomes" id="UP000309117"/>
    </source>
</evidence>
<dbReference type="PROSITE" id="PS51900">
    <property type="entry name" value="CB"/>
    <property type="match status" value="1"/>
</dbReference>
<dbReference type="PANTHER" id="PTHR30629">
    <property type="entry name" value="PROPHAGE INTEGRASE"/>
    <property type="match status" value="1"/>
</dbReference>
<keyword evidence="2" id="KW-0229">DNA integration</keyword>
<proteinExistence type="inferred from homology"/>
<dbReference type="RefSeq" id="WP_004042366.1">
    <property type="nucleotide sequence ID" value="NZ_AQFR02000003.1"/>
</dbReference>
<dbReference type="CDD" id="cd01189">
    <property type="entry name" value="INT_ICEBs1_C_like"/>
    <property type="match status" value="1"/>
</dbReference>
<feature type="domain" description="Tyr recombinase" evidence="6">
    <location>
        <begin position="172"/>
        <end position="361"/>
    </location>
</feature>
<dbReference type="InterPro" id="IPR010998">
    <property type="entry name" value="Integrase_recombinase_N"/>
</dbReference>
<evidence type="ECO:0000256" key="4">
    <source>
        <dbReference type="ARBA" id="ARBA00023172"/>
    </source>
</evidence>
<dbReference type="GO" id="GO:0003677">
    <property type="term" value="F:DNA binding"/>
    <property type="evidence" value="ECO:0007669"/>
    <property type="project" value="UniProtKB-UniRule"/>
</dbReference>
<sequence>MASIYKRGKTWTVRFSKRVKEWDPDKQAMVSVLKQKSKGGFKTKAEANAYGIKMEAESLSGVDVTKNPTLTDYFKKWYETYKKPGASDATKTKYKFHILIIKKYWGQTRIKDISRSQYQAFINKLAEKYAPVTVQKLNGNLKACMSSAVSDGILTRNFISNVKSHGNEAKKLKVEYLNIEEIQRLIKTTVANLNVNIPSRYMVLTAIYTGARLGEISALHWDDIDFDKKIINITKSYSWATHKIGPTKTKSSVRKIAVNDFLLDKLKELKQNNCDFIFGGATGYPPTSGDVNSVLRSLLKNAYITKDLHFHSLRHVHVAFLLSKHIDISVISKRLGHSNIGTTLNIYAYLIDELKLSEDKKIVSYLDSLTQ</sequence>
<dbReference type="InterPro" id="IPR050808">
    <property type="entry name" value="Phage_Integrase"/>
</dbReference>
<name>A0A4S2BTB8_9LACO</name>